<dbReference type="EMBL" id="MT142663">
    <property type="protein sequence ID" value="QJA86844.1"/>
    <property type="molecule type" value="Genomic_DNA"/>
</dbReference>
<name>A0A6M3KZK7_9ZZZZ</name>
<protein>
    <submittedName>
        <fullName evidence="1">Uncharacterized protein</fullName>
    </submittedName>
</protein>
<dbReference type="InterPro" id="IPR011050">
    <property type="entry name" value="Pectin_lyase_fold/virulence"/>
</dbReference>
<dbReference type="Gene3D" id="2.160.20.10">
    <property type="entry name" value="Single-stranded right-handed beta-helix, Pectin lyase-like"/>
    <property type="match status" value="1"/>
</dbReference>
<accession>A0A6M3KZK7</accession>
<gene>
    <name evidence="1" type="ORF">MM415B03112_0001</name>
</gene>
<organism evidence="1">
    <name type="scientific">viral metagenome</name>
    <dbReference type="NCBI Taxonomy" id="1070528"/>
    <lineage>
        <taxon>unclassified sequences</taxon>
        <taxon>metagenomes</taxon>
        <taxon>organismal metagenomes</taxon>
    </lineage>
</organism>
<reference evidence="1" key="1">
    <citation type="submission" date="2020-03" db="EMBL/GenBank/DDBJ databases">
        <title>The deep terrestrial virosphere.</title>
        <authorList>
            <person name="Holmfeldt K."/>
            <person name="Nilsson E."/>
            <person name="Simone D."/>
            <person name="Lopez-Fernandez M."/>
            <person name="Wu X."/>
            <person name="de Brujin I."/>
            <person name="Lundin D."/>
            <person name="Andersson A."/>
            <person name="Bertilsson S."/>
            <person name="Dopson M."/>
        </authorList>
    </citation>
    <scope>NUCLEOTIDE SEQUENCE</scope>
    <source>
        <strain evidence="1">MM415B03112</strain>
    </source>
</reference>
<dbReference type="InterPro" id="IPR012334">
    <property type="entry name" value="Pectin_lyas_fold"/>
</dbReference>
<dbReference type="AlphaFoldDB" id="A0A6M3KZK7"/>
<sequence length="662" mass="69058">MKKIISIFVFLVTLFFAINADALYLYVKTTGSGGSRTATEPASFGWADGDCYGTIAAAESAASGGDWIYIDDGEYAENVVINGIDGSEGAYTVIRARNDWGVTLNISSGFGFEVQDNYVIIRGIKTGGGVYANGSNHVKVLRCSATYSGATWTFLAGNGASYVLFEECFAYGGPHRYMFGAGGATQYVVVRRCVGRWDFSTFGVGYPLATFANYSNGVDGYVYFQNDIAIDSINNVSYTGTFRGIKAFKTPNGAEYTGMDGCIVLNFDGPGIYLESGSTFFTVNNSVVWGLTQTDAAATYAEAWGLRTYGSDTNLTMTNLTIGDNQTGNSGIRVTQDTAGETLTNSILYSISGTAVESGIDTQDSNLFYGNGSNGTEGTNAITDTDPTISILLYLPRIESGTDGATIVKRIGRTASDAGEVGGDIDGLSGTLYGETGWDELQDGAGDSADVDLWPFPNEDVIKTDMAAFSMGAGDAYDGSPAIIGARGFAAVGETLTNYIWNYLGNGNPYARSVALTGTITASRTETEIAATGGYTAILTLTGDTWVVAAGSVFDNARQAIIDGFDSAQSEATGWNAEVRDKAAVGSVVRTSDTVVTVTFAVQAGYDITSSETITVIVPASALAVGTDPVVASPTFTIAWIPAVAEVATGSMGGGFSGGGAN</sequence>
<evidence type="ECO:0000313" key="1">
    <source>
        <dbReference type="EMBL" id="QJA86844.1"/>
    </source>
</evidence>
<dbReference type="SUPFAM" id="SSF51126">
    <property type="entry name" value="Pectin lyase-like"/>
    <property type="match status" value="1"/>
</dbReference>
<proteinExistence type="predicted"/>